<dbReference type="Pfam" id="PF00144">
    <property type="entry name" value="Beta-lactamase"/>
    <property type="match status" value="1"/>
</dbReference>
<dbReference type="Gene3D" id="3.40.710.10">
    <property type="entry name" value="DD-peptidase/beta-lactamase superfamily"/>
    <property type="match status" value="1"/>
</dbReference>
<reference evidence="3" key="1">
    <citation type="submission" date="2020-05" db="EMBL/GenBank/DDBJ databases">
        <title>Phylogenomic resolution of chytrid fungi.</title>
        <authorList>
            <person name="Stajich J.E."/>
            <person name="Amses K."/>
            <person name="Simmons R."/>
            <person name="Seto K."/>
            <person name="Myers J."/>
            <person name="Bonds A."/>
            <person name="Quandt C.A."/>
            <person name="Barry K."/>
            <person name="Liu P."/>
            <person name="Grigoriev I."/>
            <person name="Longcore J.E."/>
            <person name="James T.Y."/>
        </authorList>
    </citation>
    <scope>NUCLEOTIDE SEQUENCE</scope>
    <source>
        <strain evidence="3">PLAUS21</strain>
    </source>
</reference>
<dbReference type="PANTHER" id="PTHR46825:SF9">
    <property type="entry name" value="BETA-LACTAMASE-RELATED DOMAIN-CONTAINING PROTEIN"/>
    <property type="match status" value="1"/>
</dbReference>
<dbReference type="SUPFAM" id="SSF56601">
    <property type="entry name" value="beta-lactamase/transpeptidase-like"/>
    <property type="match status" value="1"/>
</dbReference>
<accession>A0AAD5XZY7</accession>
<sequence length="377" mass="42706">MDFESELRSKWFTEFQKQVDLTKAYPEAFSSIFYKLDGDREVYVDFNNGTCYTLDGESKGAPDSDTLWRIGSVTKMYTASAAFQLIEQGLLDRTAPVADYLPWLQDQVKEQNLLVQDLLQHTTSFDEGGLWNKWPVDFPHSPTPHKDSFQKFTTDYIDKVGVFGGPSYSNQGWVLLGAIVEEIVGNPLGDYLKRNIFSNLDIKSSGFSYQQPNLNNLCFSKDAKANLELFDVEGYATGDMVSNPKDVLRFFRAMLNNGKGIFKSQSTMDLMKKPMYYHDWYGENGYINGFEFQQHGSIKIWTKGGAIPGFSSFAFIIPEFNEAGVFFSSPLIHHYPKALNAYLNILHPSELNAVSSKYKFAQPTLQNIAATQKVKVL</sequence>
<gene>
    <name evidence="3" type="ORF">HK103_002588</name>
    <name evidence="4" type="ORF">HK103_006586</name>
</gene>
<proteinExistence type="inferred from homology"/>
<dbReference type="InterPro" id="IPR001466">
    <property type="entry name" value="Beta-lactam-related"/>
</dbReference>
<evidence type="ECO:0000313" key="4">
    <source>
        <dbReference type="EMBL" id="KAJ3255123.1"/>
    </source>
</evidence>
<dbReference type="AlphaFoldDB" id="A0AAD5XZY7"/>
<dbReference type="EMBL" id="JADGKB010000195">
    <property type="protein sequence ID" value="KAJ3251188.1"/>
    <property type="molecule type" value="Genomic_DNA"/>
</dbReference>
<dbReference type="InterPro" id="IPR050491">
    <property type="entry name" value="AmpC-like"/>
</dbReference>
<evidence type="ECO:0000313" key="5">
    <source>
        <dbReference type="Proteomes" id="UP001210925"/>
    </source>
</evidence>
<comment type="similarity">
    <text evidence="1">Belongs to the peptidase S12 family.</text>
</comment>
<evidence type="ECO:0000259" key="2">
    <source>
        <dbReference type="Pfam" id="PF00144"/>
    </source>
</evidence>
<dbReference type="Proteomes" id="UP001210925">
    <property type="component" value="Unassembled WGS sequence"/>
</dbReference>
<evidence type="ECO:0000256" key="1">
    <source>
        <dbReference type="ARBA" id="ARBA00038215"/>
    </source>
</evidence>
<organism evidence="3 5">
    <name type="scientific">Boothiomyces macroporosus</name>
    <dbReference type="NCBI Taxonomy" id="261099"/>
    <lineage>
        <taxon>Eukaryota</taxon>
        <taxon>Fungi</taxon>
        <taxon>Fungi incertae sedis</taxon>
        <taxon>Chytridiomycota</taxon>
        <taxon>Chytridiomycota incertae sedis</taxon>
        <taxon>Chytridiomycetes</taxon>
        <taxon>Rhizophydiales</taxon>
        <taxon>Terramycetaceae</taxon>
        <taxon>Boothiomyces</taxon>
    </lineage>
</organism>
<feature type="domain" description="Beta-lactamase-related" evidence="2">
    <location>
        <begin position="56"/>
        <end position="328"/>
    </location>
</feature>
<keyword evidence="5" id="KW-1185">Reference proteome</keyword>
<name>A0AAD5XZY7_9FUNG</name>
<dbReference type="InterPro" id="IPR012338">
    <property type="entry name" value="Beta-lactam/transpept-like"/>
</dbReference>
<evidence type="ECO:0000313" key="3">
    <source>
        <dbReference type="EMBL" id="KAJ3251188.1"/>
    </source>
</evidence>
<dbReference type="PANTHER" id="PTHR46825">
    <property type="entry name" value="D-ALANYL-D-ALANINE-CARBOXYPEPTIDASE/ENDOPEPTIDASE AMPH"/>
    <property type="match status" value="1"/>
</dbReference>
<comment type="caution">
    <text evidence="3">The sequence shown here is derived from an EMBL/GenBank/DDBJ whole genome shotgun (WGS) entry which is preliminary data.</text>
</comment>
<protein>
    <recommendedName>
        <fullName evidence="2">Beta-lactamase-related domain-containing protein</fullName>
    </recommendedName>
</protein>
<dbReference type="EMBL" id="JADGKB010000071">
    <property type="protein sequence ID" value="KAJ3255123.1"/>
    <property type="molecule type" value="Genomic_DNA"/>
</dbReference>